<organism evidence="2 3">
    <name type="scientific">Popillia japonica</name>
    <name type="common">Japanese beetle</name>
    <dbReference type="NCBI Taxonomy" id="7064"/>
    <lineage>
        <taxon>Eukaryota</taxon>
        <taxon>Metazoa</taxon>
        <taxon>Ecdysozoa</taxon>
        <taxon>Arthropoda</taxon>
        <taxon>Hexapoda</taxon>
        <taxon>Insecta</taxon>
        <taxon>Pterygota</taxon>
        <taxon>Neoptera</taxon>
        <taxon>Endopterygota</taxon>
        <taxon>Coleoptera</taxon>
        <taxon>Polyphaga</taxon>
        <taxon>Scarabaeiformia</taxon>
        <taxon>Scarabaeidae</taxon>
        <taxon>Rutelinae</taxon>
        <taxon>Popillia</taxon>
    </lineage>
</organism>
<dbReference type="AlphaFoldDB" id="A0AAW1NFU3"/>
<accession>A0AAW1NFU3</accession>
<dbReference type="EMBL" id="JASPKY010000002">
    <property type="protein sequence ID" value="KAK9759049.1"/>
    <property type="molecule type" value="Genomic_DNA"/>
</dbReference>
<comment type="caution">
    <text evidence="2">The sequence shown here is derived from an EMBL/GenBank/DDBJ whole genome shotgun (WGS) entry which is preliminary data.</text>
</comment>
<evidence type="ECO:0000259" key="1">
    <source>
        <dbReference type="Pfam" id="PF13843"/>
    </source>
</evidence>
<proteinExistence type="predicted"/>
<dbReference type="Proteomes" id="UP001458880">
    <property type="component" value="Unassembled WGS sequence"/>
</dbReference>
<dbReference type="PANTHER" id="PTHR46599">
    <property type="entry name" value="PIGGYBAC TRANSPOSABLE ELEMENT-DERIVED PROTEIN 4"/>
    <property type="match status" value="1"/>
</dbReference>
<keyword evidence="3" id="KW-1185">Reference proteome</keyword>
<protein>
    <submittedName>
        <fullName evidence="2">Transposase IS4</fullName>
    </submittedName>
</protein>
<dbReference type="InterPro" id="IPR029526">
    <property type="entry name" value="PGBD"/>
</dbReference>
<evidence type="ECO:0000313" key="2">
    <source>
        <dbReference type="EMBL" id="KAK9759049.1"/>
    </source>
</evidence>
<feature type="domain" description="PiggyBac transposable element-derived protein" evidence="1">
    <location>
        <begin position="78"/>
        <end position="188"/>
    </location>
</feature>
<dbReference type="Pfam" id="PF13843">
    <property type="entry name" value="DDE_Tnp_1_7"/>
    <property type="match status" value="1"/>
</dbReference>
<reference evidence="2 3" key="1">
    <citation type="journal article" date="2024" name="BMC Genomics">
        <title>De novo assembly and annotation of Popillia japonica's genome with initial clues to its potential as an invasive pest.</title>
        <authorList>
            <person name="Cucini C."/>
            <person name="Boschi S."/>
            <person name="Funari R."/>
            <person name="Cardaioli E."/>
            <person name="Iannotti N."/>
            <person name="Marturano G."/>
            <person name="Paoli F."/>
            <person name="Bruttini M."/>
            <person name="Carapelli A."/>
            <person name="Frati F."/>
            <person name="Nardi F."/>
        </authorList>
    </citation>
    <scope>NUCLEOTIDE SEQUENCE [LARGE SCALE GENOMIC DNA]</scope>
    <source>
        <strain evidence="2">DMR45628</strain>
    </source>
</reference>
<gene>
    <name evidence="2" type="ORF">QE152_g219</name>
</gene>
<evidence type="ECO:0000313" key="3">
    <source>
        <dbReference type="Proteomes" id="UP001458880"/>
    </source>
</evidence>
<name>A0AAW1NFU3_POPJA</name>
<dbReference type="PANTHER" id="PTHR46599:SF3">
    <property type="entry name" value="PIGGYBAC TRANSPOSABLE ELEMENT-DERIVED PROTEIN 4"/>
    <property type="match status" value="1"/>
</dbReference>
<sequence>MEDNILDDIRKEDEVSAETEDTQRKILYGKNGHRLATSPLAEKRIKNAQEKYSFTRRISQENYHLHKSRNKQTKNEILFITDELVKKITICTNQEINRQKMKYKTQQFYRKPTNATQLQALFGILYLSGVLKDAHLTIKDMWSRLGPPQFRGTMSKNRFEFLNNCLRFDQKTTRQEKRIADKFAAIRLLPLQLPSFGIRHNR</sequence>